<feature type="signal peptide" evidence="4">
    <location>
        <begin position="1"/>
        <end position="18"/>
    </location>
</feature>
<dbReference type="VEuPathDB" id="FungiDB:Z518_00059"/>
<keyword evidence="3" id="KW-0472">Membrane</keyword>
<dbReference type="SUPFAM" id="SSF53254">
    <property type="entry name" value="Phosphoglycerate mutase-like"/>
    <property type="match status" value="1"/>
</dbReference>
<evidence type="ECO:0000256" key="4">
    <source>
        <dbReference type="SAM" id="SignalP"/>
    </source>
</evidence>
<dbReference type="GeneID" id="25288130"/>
<evidence type="ECO:0000313" key="5">
    <source>
        <dbReference type="EMBL" id="KIX08981.1"/>
    </source>
</evidence>
<dbReference type="OrthoDB" id="258392at2759"/>
<feature type="compositionally biased region" description="Low complexity" evidence="2">
    <location>
        <begin position="410"/>
        <end position="419"/>
    </location>
</feature>
<organism evidence="5 6">
    <name type="scientific">Rhinocladiella mackenziei CBS 650.93</name>
    <dbReference type="NCBI Taxonomy" id="1442369"/>
    <lineage>
        <taxon>Eukaryota</taxon>
        <taxon>Fungi</taxon>
        <taxon>Dikarya</taxon>
        <taxon>Ascomycota</taxon>
        <taxon>Pezizomycotina</taxon>
        <taxon>Eurotiomycetes</taxon>
        <taxon>Chaetothyriomycetidae</taxon>
        <taxon>Chaetothyriales</taxon>
        <taxon>Herpotrichiellaceae</taxon>
        <taxon>Rhinocladiella</taxon>
    </lineage>
</organism>
<dbReference type="HOGENOM" id="CLU_023111_1_0_1"/>
<comment type="similarity">
    <text evidence="1">Belongs to the histidine acid phosphatase family.</text>
</comment>
<dbReference type="Proteomes" id="UP000053617">
    <property type="component" value="Unassembled WGS sequence"/>
</dbReference>
<dbReference type="Gene3D" id="3.40.50.1240">
    <property type="entry name" value="Phosphoglycerate mutase-like"/>
    <property type="match status" value="1"/>
</dbReference>
<dbReference type="Pfam" id="PF00328">
    <property type="entry name" value="His_Phos_2"/>
    <property type="match status" value="1"/>
</dbReference>
<accession>A0A0D2J028</accession>
<dbReference type="GO" id="GO:0016791">
    <property type="term" value="F:phosphatase activity"/>
    <property type="evidence" value="ECO:0007669"/>
    <property type="project" value="TreeGrafter"/>
</dbReference>
<dbReference type="AlphaFoldDB" id="A0A0D2J028"/>
<dbReference type="InterPro" id="IPR029033">
    <property type="entry name" value="His_PPase_superfam"/>
</dbReference>
<gene>
    <name evidence="5" type="ORF">Z518_00059</name>
</gene>
<feature type="transmembrane region" description="Helical" evidence="3">
    <location>
        <begin position="431"/>
        <end position="455"/>
    </location>
</feature>
<keyword evidence="6" id="KW-1185">Reference proteome</keyword>
<dbReference type="STRING" id="1442369.A0A0D2J028"/>
<keyword evidence="4" id="KW-0732">Signal</keyword>
<evidence type="ECO:0008006" key="7">
    <source>
        <dbReference type="Google" id="ProtNLM"/>
    </source>
</evidence>
<feature type="chain" id="PRO_5002244963" description="Acid phosphatase" evidence="4">
    <location>
        <begin position="19"/>
        <end position="490"/>
    </location>
</feature>
<keyword evidence="3" id="KW-1133">Transmembrane helix</keyword>
<evidence type="ECO:0000256" key="2">
    <source>
        <dbReference type="SAM" id="MobiDB-lite"/>
    </source>
</evidence>
<dbReference type="InterPro" id="IPR000560">
    <property type="entry name" value="His_Pase_clade-2"/>
</dbReference>
<evidence type="ECO:0000313" key="6">
    <source>
        <dbReference type="Proteomes" id="UP000053617"/>
    </source>
</evidence>
<dbReference type="InterPro" id="IPR050645">
    <property type="entry name" value="Histidine_acid_phosphatase"/>
</dbReference>
<protein>
    <recommendedName>
        <fullName evidence="7">Acid phosphatase</fullName>
    </recommendedName>
</protein>
<sequence length="490" mass="53549">MRFSTLALAAFAATPASAETLYSVLVFTRHGDRTAKFYKGYHMTNLGATQIYDSGTYHRQRYVEEGASHQILNISADAAVTSQLWASAPDQGILFQTATNFLQGLYPPLNTLNTQLATETLTNGTDTTDPLNGYQFILIHGEDTMTPDTIWIKGDDQCPTYDEAYDSYADSAEYKLTFDETAPFYSRFVPLLGDIMGPENVTYAHAYDVFDLLNVGSIHNASVAEVLSPSDLDQLRYLADQWEWNHNFNATQPDRSIGGMTLAGGILRQLADVVDSQAQVKFSLMAGSYDTQMAFYGLTNLTTASDDFYGLPNYASSIAFELFSEEDDRIAFPENPELDLRVRFLFKNGTEDAELTAFPLFGREELTMSYGDFVNELGNRAIIEVDEWCIRCESDAEFCYAARHGDDTGGDSSTTSPSSTEDDSDSGLSNAAAGGIGAGVTLGVVANVVALAWLLSRRKKTAHQTLPVVAPVPVSEKKTSSTSSKSDVSV</sequence>
<evidence type="ECO:0000256" key="1">
    <source>
        <dbReference type="ARBA" id="ARBA00005375"/>
    </source>
</evidence>
<name>A0A0D2J028_9EURO</name>
<dbReference type="RefSeq" id="XP_013276117.1">
    <property type="nucleotide sequence ID" value="XM_013420663.1"/>
</dbReference>
<feature type="region of interest" description="Disordered" evidence="2">
    <location>
        <begin position="406"/>
        <end position="428"/>
    </location>
</feature>
<dbReference type="EMBL" id="KN847475">
    <property type="protein sequence ID" value="KIX08981.1"/>
    <property type="molecule type" value="Genomic_DNA"/>
</dbReference>
<reference evidence="5 6" key="1">
    <citation type="submission" date="2015-01" db="EMBL/GenBank/DDBJ databases">
        <title>The Genome Sequence of Rhinocladiella mackenzie CBS 650.93.</title>
        <authorList>
            <consortium name="The Broad Institute Genomics Platform"/>
            <person name="Cuomo C."/>
            <person name="de Hoog S."/>
            <person name="Gorbushina A."/>
            <person name="Stielow B."/>
            <person name="Teixiera M."/>
            <person name="Abouelleil A."/>
            <person name="Chapman S.B."/>
            <person name="Priest M."/>
            <person name="Young S.K."/>
            <person name="Wortman J."/>
            <person name="Nusbaum C."/>
            <person name="Birren B."/>
        </authorList>
    </citation>
    <scope>NUCLEOTIDE SEQUENCE [LARGE SCALE GENOMIC DNA]</scope>
    <source>
        <strain evidence="5 6">CBS 650.93</strain>
    </source>
</reference>
<dbReference type="PANTHER" id="PTHR11567">
    <property type="entry name" value="ACID PHOSPHATASE-RELATED"/>
    <property type="match status" value="1"/>
</dbReference>
<dbReference type="PANTHER" id="PTHR11567:SF142">
    <property type="entry name" value="PHOSPHOGLYCERATE MUTASE-LIKE PROTEIN"/>
    <property type="match status" value="1"/>
</dbReference>
<proteinExistence type="inferred from homology"/>
<keyword evidence="3" id="KW-0812">Transmembrane</keyword>
<evidence type="ECO:0000256" key="3">
    <source>
        <dbReference type="SAM" id="Phobius"/>
    </source>
</evidence>